<feature type="domain" description="Cyclic nucleotide-binding" evidence="12">
    <location>
        <begin position="371"/>
        <end position="430"/>
    </location>
</feature>
<dbReference type="PATRIC" id="fig|1122219.3.peg.2623"/>
<dbReference type="AlphaFoldDB" id="A0A0J6ZL75"/>
<comment type="caution">
    <text evidence="13">The sequence shown here is derived from an EMBL/GenBank/DDBJ whole genome shotgun (WGS) entry which is preliminary data.</text>
</comment>
<protein>
    <recommendedName>
        <fullName evidence="5">L-aspartate oxidase</fullName>
        <ecNumber evidence="4">1.4.3.16</ecNumber>
    </recommendedName>
    <alternativeName>
        <fullName evidence="10">Quinolinate synthase B</fullName>
    </alternativeName>
</protein>
<name>A0A0J6ZL75_9FIRM</name>
<evidence type="ECO:0000313" key="13">
    <source>
        <dbReference type="EMBL" id="KMO85586.1"/>
    </source>
</evidence>
<dbReference type="GO" id="GO:0034628">
    <property type="term" value="P:'de novo' NAD+ biosynthetic process from L-aspartate"/>
    <property type="evidence" value="ECO:0007669"/>
    <property type="project" value="TreeGrafter"/>
</dbReference>
<proteinExistence type="inferred from homology"/>
<dbReference type="RefSeq" id="WP_048515221.1">
    <property type="nucleotide sequence ID" value="NZ_FUXD01000047.1"/>
</dbReference>
<keyword evidence="6" id="KW-0285">Flavoprotein</keyword>
<evidence type="ECO:0000256" key="2">
    <source>
        <dbReference type="ARBA" id="ARBA00004950"/>
    </source>
</evidence>
<comment type="cofactor">
    <cofactor evidence="1">
        <name>FAD</name>
        <dbReference type="ChEBI" id="CHEBI:57692"/>
    </cofactor>
</comment>
<dbReference type="Gene3D" id="3.90.700.10">
    <property type="entry name" value="Succinate dehydrogenase/fumarate reductase flavoprotein, catalytic domain"/>
    <property type="match status" value="1"/>
</dbReference>
<dbReference type="Pfam" id="PF00890">
    <property type="entry name" value="FAD_binding_2"/>
    <property type="match status" value="1"/>
</dbReference>
<evidence type="ECO:0000313" key="14">
    <source>
        <dbReference type="Proteomes" id="UP000036503"/>
    </source>
</evidence>
<evidence type="ECO:0000256" key="7">
    <source>
        <dbReference type="ARBA" id="ARBA00022642"/>
    </source>
</evidence>
<dbReference type="PANTHER" id="PTHR42716:SF2">
    <property type="entry name" value="L-ASPARTATE OXIDASE, CHLOROPLASTIC"/>
    <property type="match status" value="1"/>
</dbReference>
<keyword evidence="9 13" id="KW-0560">Oxidoreductase</keyword>
<organism evidence="13 14">
    <name type="scientific">Megasphaera cerevisiae DSM 20462</name>
    <dbReference type="NCBI Taxonomy" id="1122219"/>
    <lineage>
        <taxon>Bacteria</taxon>
        <taxon>Bacillati</taxon>
        <taxon>Bacillota</taxon>
        <taxon>Negativicutes</taxon>
        <taxon>Veillonellales</taxon>
        <taxon>Veillonellaceae</taxon>
        <taxon>Megasphaera</taxon>
    </lineage>
</organism>
<dbReference type="SUPFAM" id="SSF56425">
    <property type="entry name" value="Succinate dehydrogenase/fumarate reductase flavoprotein, catalytic domain"/>
    <property type="match status" value="1"/>
</dbReference>
<evidence type="ECO:0000256" key="3">
    <source>
        <dbReference type="ARBA" id="ARBA00008562"/>
    </source>
</evidence>
<evidence type="ECO:0000256" key="10">
    <source>
        <dbReference type="ARBA" id="ARBA00030386"/>
    </source>
</evidence>
<evidence type="ECO:0000256" key="9">
    <source>
        <dbReference type="ARBA" id="ARBA00023002"/>
    </source>
</evidence>
<dbReference type="GO" id="GO:0008734">
    <property type="term" value="F:L-aspartate oxidase activity"/>
    <property type="evidence" value="ECO:0007669"/>
    <property type="project" value="UniProtKB-EC"/>
</dbReference>
<dbReference type="PRINTS" id="PR00368">
    <property type="entry name" value="FADPNR"/>
</dbReference>
<keyword evidence="7" id="KW-0662">Pyridine nucleotide biosynthesis</keyword>
<dbReference type="STRING" id="39029.BSR42_09165"/>
<dbReference type="SUPFAM" id="SSF51905">
    <property type="entry name" value="FAD/NAD(P)-binding domain"/>
    <property type="match status" value="1"/>
</dbReference>
<dbReference type="Gene3D" id="3.50.50.60">
    <property type="entry name" value="FAD/NAD(P)-binding domain"/>
    <property type="match status" value="1"/>
</dbReference>
<dbReference type="InterPro" id="IPR003953">
    <property type="entry name" value="FAD-dep_OxRdtase_2_FAD-bd"/>
</dbReference>
<comment type="catalytic activity">
    <reaction evidence="11">
        <text>L-aspartate + O2 = iminosuccinate + H2O2</text>
        <dbReference type="Rhea" id="RHEA:25876"/>
        <dbReference type="ChEBI" id="CHEBI:15379"/>
        <dbReference type="ChEBI" id="CHEBI:16240"/>
        <dbReference type="ChEBI" id="CHEBI:29991"/>
        <dbReference type="ChEBI" id="CHEBI:77875"/>
        <dbReference type="EC" id="1.4.3.16"/>
    </reaction>
    <physiologicalReaction direction="left-to-right" evidence="11">
        <dbReference type="Rhea" id="RHEA:25877"/>
    </physiologicalReaction>
</comment>
<sequence length="438" mass="48524">MNTRQTDVLIVGTGASGLFAALHLPDHKNVLMITKDELENSDSFLAQGGICVLRDEGDYDSFMEDTMKAGHYENRRESVDIMIRSSREVIGALMDCGVDFATQPDGELDYTREGCHSKARILFHEDITGKEITSKLIDAVRRRSNVTILEYTTMLDIIEESNRCMGIVARSQNGSYMAIQASQTIVASGGIGGLYQHSTNFPHLTGDAVAIAMQHGITLEHIGYVQIHPTTLYSQKSGRRFLISESVRGEGAKLYGKDGMRFADEVLPRDVMTAAIRKQMAKDGMPFVWLDMTVLGRDTIRQHFPHIYERCMEEGINAVTDWIPVVPAQHYFMGGIRVDTYSKTSMDNLYAVGETSCNGVHGRNRLASNSLLEGLVFGQRAALQIGKQLCAAAGARDDSRFDLLSRRAVAKIAAGREALEQRHRDELLQEIQKEQGAG</sequence>
<keyword evidence="14" id="KW-1185">Reference proteome</keyword>
<dbReference type="InParanoid" id="A0A0J6ZL75"/>
<dbReference type="PROSITE" id="PS50042">
    <property type="entry name" value="CNMP_BINDING_3"/>
    <property type="match status" value="1"/>
</dbReference>
<reference evidence="13 14" key="1">
    <citation type="submission" date="2015-06" db="EMBL/GenBank/DDBJ databases">
        <title>Draft genome sequence of beer spoilage bacterium Megasphaera cerevisiae type strain 20462.</title>
        <authorList>
            <person name="Kutumbaka K."/>
            <person name="Pasmowitz J."/>
            <person name="Mategko J."/>
            <person name="Reyes D."/>
            <person name="Friedrich A."/>
            <person name="Han S."/>
            <person name="Martens-Habbena W."/>
            <person name="Neal-McKinney J."/>
            <person name="Janagama H.K."/>
            <person name="Nadala C."/>
            <person name="Samadpour M."/>
        </authorList>
    </citation>
    <scope>NUCLEOTIDE SEQUENCE [LARGE SCALE GENOMIC DNA]</scope>
    <source>
        <strain evidence="13 14">DSM 20462</strain>
    </source>
</reference>
<keyword evidence="8" id="KW-0274">FAD</keyword>
<comment type="similarity">
    <text evidence="3">Belongs to the FAD-dependent oxidoreductase 2 family. NadB subfamily.</text>
</comment>
<dbReference type="Proteomes" id="UP000036503">
    <property type="component" value="Unassembled WGS sequence"/>
</dbReference>
<dbReference type="FunCoup" id="A0A0J6ZL75">
    <property type="interactions" value="328"/>
</dbReference>
<dbReference type="UniPathway" id="UPA00253">
    <property type="reaction ID" value="UER00326"/>
</dbReference>
<evidence type="ECO:0000256" key="5">
    <source>
        <dbReference type="ARBA" id="ARBA00021901"/>
    </source>
</evidence>
<evidence type="ECO:0000256" key="1">
    <source>
        <dbReference type="ARBA" id="ARBA00001974"/>
    </source>
</evidence>
<dbReference type="NCBIfam" id="NF004820">
    <property type="entry name" value="PRK06175.1"/>
    <property type="match status" value="1"/>
</dbReference>
<evidence type="ECO:0000256" key="4">
    <source>
        <dbReference type="ARBA" id="ARBA00012173"/>
    </source>
</evidence>
<comment type="pathway">
    <text evidence="2">Cofactor biosynthesis; NAD(+) biosynthesis; iminoaspartate from L-aspartate (oxidase route): step 1/1.</text>
</comment>
<dbReference type="PANTHER" id="PTHR42716">
    <property type="entry name" value="L-ASPARTATE OXIDASE"/>
    <property type="match status" value="1"/>
</dbReference>
<dbReference type="InterPro" id="IPR036188">
    <property type="entry name" value="FAD/NAD-bd_sf"/>
</dbReference>
<evidence type="ECO:0000256" key="8">
    <source>
        <dbReference type="ARBA" id="ARBA00022827"/>
    </source>
</evidence>
<dbReference type="InterPro" id="IPR000595">
    <property type="entry name" value="cNMP-bd_dom"/>
</dbReference>
<dbReference type="OrthoDB" id="9806724at2"/>
<evidence type="ECO:0000259" key="12">
    <source>
        <dbReference type="PROSITE" id="PS50042"/>
    </source>
</evidence>
<evidence type="ECO:0000256" key="11">
    <source>
        <dbReference type="ARBA" id="ARBA00048305"/>
    </source>
</evidence>
<dbReference type="EMBL" id="LEKT01000055">
    <property type="protein sequence ID" value="KMO85586.1"/>
    <property type="molecule type" value="Genomic_DNA"/>
</dbReference>
<dbReference type="InterPro" id="IPR005288">
    <property type="entry name" value="NadB"/>
</dbReference>
<dbReference type="EC" id="1.4.3.16" evidence="4"/>
<dbReference type="FunFam" id="3.90.700.10:FF:000002">
    <property type="entry name" value="L-aspartate oxidase"/>
    <property type="match status" value="1"/>
</dbReference>
<dbReference type="InterPro" id="IPR027477">
    <property type="entry name" value="Succ_DH/fumarate_Rdtase_cat_sf"/>
</dbReference>
<gene>
    <name evidence="13" type="ORF">AB840_12715</name>
</gene>
<evidence type="ECO:0000256" key="6">
    <source>
        <dbReference type="ARBA" id="ARBA00022630"/>
    </source>
</evidence>
<accession>A0A0J6ZL75</accession>
<dbReference type="GO" id="GO:0033765">
    <property type="term" value="F:steroid dehydrogenase activity, acting on the CH-CH group of donors"/>
    <property type="evidence" value="ECO:0007669"/>
    <property type="project" value="UniProtKB-ARBA"/>
</dbReference>